<evidence type="ECO:0000313" key="3">
    <source>
        <dbReference type="Proteomes" id="UP000076842"/>
    </source>
</evidence>
<accession>A0A165AMQ8</accession>
<feature type="region of interest" description="Disordered" evidence="1">
    <location>
        <begin position="620"/>
        <end position="666"/>
    </location>
</feature>
<evidence type="ECO:0000256" key="1">
    <source>
        <dbReference type="SAM" id="MobiDB-lite"/>
    </source>
</evidence>
<dbReference type="OrthoDB" id="3414053at2759"/>
<keyword evidence="3" id="KW-1185">Reference proteome</keyword>
<gene>
    <name evidence="2" type="ORF">CALCODRAFT_513578</name>
</gene>
<dbReference type="InParanoid" id="A0A165AMQ8"/>
<dbReference type="AlphaFoldDB" id="A0A165AMQ8"/>
<dbReference type="Proteomes" id="UP000076842">
    <property type="component" value="Unassembled WGS sequence"/>
</dbReference>
<dbReference type="EMBL" id="KV424308">
    <property type="protein sequence ID" value="KZT47809.1"/>
    <property type="molecule type" value="Genomic_DNA"/>
</dbReference>
<protein>
    <submittedName>
        <fullName evidence="2">Uncharacterized protein</fullName>
    </submittedName>
</protein>
<feature type="region of interest" description="Disordered" evidence="1">
    <location>
        <begin position="369"/>
        <end position="388"/>
    </location>
</feature>
<feature type="region of interest" description="Disordered" evidence="1">
    <location>
        <begin position="1"/>
        <end position="41"/>
    </location>
</feature>
<proteinExistence type="predicted"/>
<feature type="compositionally biased region" description="Acidic residues" evidence="1">
    <location>
        <begin position="654"/>
        <end position="666"/>
    </location>
</feature>
<sequence>MSKTRIQGGASSSEYPGTTSPGDPRAFAAAPNLSSMSTPAMSEPLQRQTKSLRDFMVTNQVAVPPALHPPTGNVIVIARNPSVSESAGTAVDIKWEVKQLSIGSREGEQLMRELNLNPNKCRANDFEQYAIQLFGLLASADHARPRSDNLRGQPIEECVIHPNGTYVLDFALRNCLGKMEQRLESCNRPFMEGAGFWKVLLDWSVRTISSTIPSTTEQRRVRLTDSLGRLIRWLRSRDIKLDNKSIEWSTLEHIQPTRTADSMAHFGPGNAHVWTALLSYLLMTISTNVQLMKKHDLGSNEEDRLGDDAFACASRTLSAHLEALTSFFHRREPQEGWMSPSDVLAKLLGDTKLGLIGFLESKAFPGFKGDGPRMGQESNSTTRRMTEDTSALEEEESLFTDADEEDVNMGPLGTMIATTLNNVCGFAFAAREASKYYDTRDSNHIFDTFYFLISGENTPKFTLTEGEVDQIKTWAKESLSIQPNAWHGLRKLHSFLNNAPLGVNCAYHCESLLMGVIRHATSGERTCEGRCNHDDRRCILYQTVKAQSTLWNGLLTGPAIAVSVKKACAHCMFTAVHARHQLVFNTDGTHGLGFKTRFFGLSDDVMQQFADLLLETIKKKDTGSQTQQSSPNRSLHGGGTPPKASLNAQRVFEVDDESEDEDVYIP</sequence>
<feature type="compositionally biased region" description="Polar residues" evidence="1">
    <location>
        <begin position="1"/>
        <end position="21"/>
    </location>
</feature>
<name>A0A165AMQ8_9BASI</name>
<reference evidence="2 3" key="1">
    <citation type="journal article" date="2016" name="Mol. Biol. Evol.">
        <title>Comparative Genomics of Early-Diverging Mushroom-Forming Fungi Provides Insights into the Origins of Lignocellulose Decay Capabilities.</title>
        <authorList>
            <person name="Nagy L.G."/>
            <person name="Riley R."/>
            <person name="Tritt A."/>
            <person name="Adam C."/>
            <person name="Daum C."/>
            <person name="Floudas D."/>
            <person name="Sun H."/>
            <person name="Yadav J.S."/>
            <person name="Pangilinan J."/>
            <person name="Larsson K.H."/>
            <person name="Matsuura K."/>
            <person name="Barry K."/>
            <person name="Labutti K."/>
            <person name="Kuo R."/>
            <person name="Ohm R.A."/>
            <person name="Bhattacharya S.S."/>
            <person name="Shirouzu T."/>
            <person name="Yoshinaga Y."/>
            <person name="Martin F.M."/>
            <person name="Grigoriev I.V."/>
            <person name="Hibbett D.S."/>
        </authorList>
    </citation>
    <scope>NUCLEOTIDE SEQUENCE [LARGE SCALE GENOMIC DNA]</scope>
    <source>
        <strain evidence="2 3">HHB12733</strain>
    </source>
</reference>
<organism evidence="2 3">
    <name type="scientific">Calocera cornea HHB12733</name>
    <dbReference type="NCBI Taxonomy" id="1353952"/>
    <lineage>
        <taxon>Eukaryota</taxon>
        <taxon>Fungi</taxon>
        <taxon>Dikarya</taxon>
        <taxon>Basidiomycota</taxon>
        <taxon>Agaricomycotina</taxon>
        <taxon>Dacrymycetes</taxon>
        <taxon>Dacrymycetales</taxon>
        <taxon>Dacrymycetaceae</taxon>
        <taxon>Calocera</taxon>
    </lineage>
</organism>
<feature type="compositionally biased region" description="Polar residues" evidence="1">
    <location>
        <begin position="32"/>
        <end position="41"/>
    </location>
</feature>
<evidence type="ECO:0000313" key="2">
    <source>
        <dbReference type="EMBL" id="KZT47809.1"/>
    </source>
</evidence>
<feature type="compositionally biased region" description="Polar residues" evidence="1">
    <location>
        <begin position="623"/>
        <end position="633"/>
    </location>
</feature>